<evidence type="ECO:0000256" key="5">
    <source>
        <dbReference type="ARBA" id="ARBA00047905"/>
    </source>
</evidence>
<evidence type="ECO:0000256" key="4">
    <source>
        <dbReference type="ARBA" id="ARBA00044613"/>
    </source>
</evidence>
<dbReference type="InParanoid" id="A0A166MA81"/>
<dbReference type="Pfam" id="PF00349">
    <property type="entry name" value="Hexokinase_1"/>
    <property type="match status" value="2"/>
</dbReference>
<keyword evidence="9" id="KW-1185">Reference proteome</keyword>
<evidence type="ECO:0000256" key="3">
    <source>
        <dbReference type="ARBA" id="ARBA00023152"/>
    </source>
</evidence>
<feature type="domain" description="Hexokinase N-terminal" evidence="7">
    <location>
        <begin position="118"/>
        <end position="212"/>
    </location>
</feature>
<dbReference type="EMBL" id="KV427547">
    <property type="protein sequence ID" value="KZV77807.1"/>
    <property type="molecule type" value="Genomic_DNA"/>
</dbReference>
<protein>
    <recommendedName>
        <fullName evidence="6">Phosphotransferase</fullName>
        <ecNumber evidence="6">2.7.1.-</ecNumber>
    </recommendedName>
</protein>
<comment type="pathway">
    <text evidence="2">Carbohydrate metabolism; hexose metabolism.</text>
</comment>
<dbReference type="PANTHER" id="PTHR19443">
    <property type="entry name" value="HEXOKINASE"/>
    <property type="match status" value="1"/>
</dbReference>
<keyword evidence="6" id="KW-0067">ATP-binding</keyword>
<dbReference type="GO" id="GO:0004340">
    <property type="term" value="F:glucokinase activity"/>
    <property type="evidence" value="ECO:0007669"/>
    <property type="project" value="TreeGrafter"/>
</dbReference>
<dbReference type="Proteomes" id="UP000077266">
    <property type="component" value="Unassembled WGS sequence"/>
</dbReference>
<dbReference type="GO" id="GO:0019158">
    <property type="term" value="F:mannokinase activity"/>
    <property type="evidence" value="ECO:0007669"/>
    <property type="project" value="TreeGrafter"/>
</dbReference>
<dbReference type="GO" id="GO:0006096">
    <property type="term" value="P:glycolytic process"/>
    <property type="evidence" value="ECO:0007669"/>
    <property type="project" value="UniProtKB-KW"/>
</dbReference>
<comment type="catalytic activity">
    <reaction evidence="4">
        <text>a D-hexose + ATP = a D-hexose 6-phosphate + ADP + H(+)</text>
        <dbReference type="Rhea" id="RHEA:22740"/>
        <dbReference type="ChEBI" id="CHEBI:4194"/>
        <dbReference type="ChEBI" id="CHEBI:15378"/>
        <dbReference type="ChEBI" id="CHEBI:30616"/>
        <dbReference type="ChEBI" id="CHEBI:229467"/>
        <dbReference type="ChEBI" id="CHEBI:456216"/>
        <dbReference type="EC" id="2.7.1.1"/>
    </reaction>
    <physiologicalReaction direction="left-to-right" evidence="4">
        <dbReference type="Rhea" id="RHEA:22741"/>
    </physiologicalReaction>
</comment>
<comment type="similarity">
    <text evidence="6">Belongs to the hexokinase family.</text>
</comment>
<dbReference type="GO" id="GO:0008865">
    <property type="term" value="F:fructokinase activity"/>
    <property type="evidence" value="ECO:0007669"/>
    <property type="project" value="TreeGrafter"/>
</dbReference>
<dbReference type="EC" id="2.7.1.-" evidence="6"/>
<dbReference type="GO" id="GO:0006006">
    <property type="term" value="P:glucose metabolic process"/>
    <property type="evidence" value="ECO:0007669"/>
    <property type="project" value="TreeGrafter"/>
</dbReference>
<keyword evidence="3 6" id="KW-0324">Glycolysis</keyword>
<evidence type="ECO:0000259" key="7">
    <source>
        <dbReference type="Pfam" id="PF00349"/>
    </source>
</evidence>
<dbReference type="GO" id="GO:0005536">
    <property type="term" value="F:D-glucose binding"/>
    <property type="evidence" value="ECO:0007669"/>
    <property type="project" value="InterPro"/>
</dbReference>
<reference evidence="8 9" key="1">
    <citation type="journal article" date="2016" name="Mol. Biol. Evol.">
        <title>Comparative Genomics of Early-Diverging Mushroom-Forming Fungi Provides Insights into the Origins of Lignocellulose Decay Capabilities.</title>
        <authorList>
            <person name="Nagy L.G."/>
            <person name="Riley R."/>
            <person name="Tritt A."/>
            <person name="Adam C."/>
            <person name="Daum C."/>
            <person name="Floudas D."/>
            <person name="Sun H."/>
            <person name="Yadav J.S."/>
            <person name="Pangilinan J."/>
            <person name="Larsson K.H."/>
            <person name="Matsuura K."/>
            <person name="Barry K."/>
            <person name="Labutti K."/>
            <person name="Kuo R."/>
            <person name="Ohm R.A."/>
            <person name="Bhattacharya S.S."/>
            <person name="Shirouzu T."/>
            <person name="Yoshinaga Y."/>
            <person name="Martin F.M."/>
            <person name="Grigoriev I.V."/>
            <person name="Hibbett D.S."/>
        </authorList>
    </citation>
    <scope>NUCLEOTIDE SEQUENCE [LARGE SCALE GENOMIC DNA]</scope>
    <source>
        <strain evidence="8 9">HHB12029</strain>
    </source>
</reference>
<feature type="domain" description="Hexokinase N-terminal" evidence="7">
    <location>
        <begin position="21"/>
        <end position="82"/>
    </location>
</feature>
<dbReference type="GO" id="GO:0005829">
    <property type="term" value="C:cytosol"/>
    <property type="evidence" value="ECO:0007669"/>
    <property type="project" value="TreeGrafter"/>
</dbReference>
<dbReference type="InterPro" id="IPR022672">
    <property type="entry name" value="Hexokinase_N"/>
</dbReference>
<dbReference type="Gene3D" id="3.30.420.40">
    <property type="match status" value="1"/>
</dbReference>
<sequence>MADSSPTTTAPPPVFQMSDYLRRYESLFVLTPQRMRIIVDVFEETLDKGLKEPGQIVPMIPTFVFGRPTGDEKGDFLAVDLALYGAPSMSTLPSLSHRCDVHYVRGNDYGLAGTISFLRGTNLRVCLVTLSGGGKFAMTQTKYRLAEELKHGPAEDLFDFCASCLAQFVAGHTVEGGLIEPGKDLPLGFTFSYPCHQERIDHAVLIRWTKGFG</sequence>
<name>A0A166MA81_EXIGL</name>
<keyword evidence="6" id="KW-0808">Transferase</keyword>
<evidence type="ECO:0000256" key="1">
    <source>
        <dbReference type="ARBA" id="ARBA00004888"/>
    </source>
</evidence>
<evidence type="ECO:0000256" key="6">
    <source>
        <dbReference type="RuleBase" id="RU362007"/>
    </source>
</evidence>
<dbReference type="SUPFAM" id="SSF53067">
    <property type="entry name" value="Actin-like ATPase domain"/>
    <property type="match status" value="2"/>
</dbReference>
<dbReference type="InterPro" id="IPR001312">
    <property type="entry name" value="Hexokinase"/>
</dbReference>
<dbReference type="PANTHER" id="PTHR19443:SF16">
    <property type="entry name" value="HEXOKINASE TYPE 1-RELATED"/>
    <property type="match status" value="1"/>
</dbReference>
<comment type="catalytic activity">
    <reaction evidence="5">
        <text>D-fructose + ATP = D-fructose 6-phosphate + ADP + H(+)</text>
        <dbReference type="Rhea" id="RHEA:16125"/>
        <dbReference type="ChEBI" id="CHEBI:15378"/>
        <dbReference type="ChEBI" id="CHEBI:30616"/>
        <dbReference type="ChEBI" id="CHEBI:37721"/>
        <dbReference type="ChEBI" id="CHEBI:61527"/>
        <dbReference type="ChEBI" id="CHEBI:456216"/>
        <dbReference type="EC" id="2.7.1.1"/>
    </reaction>
    <physiologicalReaction direction="left-to-right" evidence="5">
        <dbReference type="Rhea" id="RHEA:16126"/>
    </physiologicalReaction>
</comment>
<dbReference type="AlphaFoldDB" id="A0A166MA81"/>
<gene>
    <name evidence="8" type="ORF">EXIGLDRAFT_758012</name>
</gene>
<dbReference type="GO" id="GO:0005739">
    <property type="term" value="C:mitochondrion"/>
    <property type="evidence" value="ECO:0007669"/>
    <property type="project" value="TreeGrafter"/>
</dbReference>
<dbReference type="InterPro" id="IPR043129">
    <property type="entry name" value="ATPase_NBD"/>
</dbReference>
<keyword evidence="6" id="KW-0418">Kinase</keyword>
<dbReference type="GO" id="GO:0001678">
    <property type="term" value="P:intracellular glucose homeostasis"/>
    <property type="evidence" value="ECO:0007669"/>
    <property type="project" value="InterPro"/>
</dbReference>
<comment type="pathway">
    <text evidence="1">Carbohydrate degradation; glycolysis; D-glyceraldehyde 3-phosphate and glycerone phosphate from D-glucose: step 1/4.</text>
</comment>
<dbReference type="GO" id="GO:0005524">
    <property type="term" value="F:ATP binding"/>
    <property type="evidence" value="ECO:0007669"/>
    <property type="project" value="UniProtKB-UniRule"/>
</dbReference>
<dbReference type="InterPro" id="IPR019807">
    <property type="entry name" value="Hexokinase_BS"/>
</dbReference>
<keyword evidence="6" id="KW-0547">Nucleotide-binding</keyword>
<dbReference type="OrthoDB" id="419537at2759"/>
<evidence type="ECO:0000313" key="9">
    <source>
        <dbReference type="Proteomes" id="UP000077266"/>
    </source>
</evidence>
<dbReference type="GO" id="GO:0006013">
    <property type="term" value="P:mannose metabolic process"/>
    <property type="evidence" value="ECO:0007669"/>
    <property type="project" value="TreeGrafter"/>
</dbReference>
<accession>A0A166MA81</accession>
<dbReference type="STRING" id="1314781.A0A166MA81"/>
<feature type="non-terminal residue" evidence="8">
    <location>
        <position position="213"/>
    </location>
</feature>
<dbReference type="PROSITE" id="PS51748">
    <property type="entry name" value="HEXOKINASE_2"/>
    <property type="match status" value="1"/>
</dbReference>
<dbReference type="PROSITE" id="PS00378">
    <property type="entry name" value="HEXOKINASE_1"/>
    <property type="match status" value="1"/>
</dbReference>
<proteinExistence type="inferred from homology"/>
<evidence type="ECO:0000313" key="8">
    <source>
        <dbReference type="EMBL" id="KZV77807.1"/>
    </source>
</evidence>
<organism evidence="8 9">
    <name type="scientific">Exidia glandulosa HHB12029</name>
    <dbReference type="NCBI Taxonomy" id="1314781"/>
    <lineage>
        <taxon>Eukaryota</taxon>
        <taxon>Fungi</taxon>
        <taxon>Dikarya</taxon>
        <taxon>Basidiomycota</taxon>
        <taxon>Agaricomycotina</taxon>
        <taxon>Agaricomycetes</taxon>
        <taxon>Auriculariales</taxon>
        <taxon>Exidiaceae</taxon>
        <taxon>Exidia</taxon>
    </lineage>
</organism>
<evidence type="ECO:0000256" key="2">
    <source>
        <dbReference type="ARBA" id="ARBA00005028"/>
    </source>
</evidence>
<dbReference type="PRINTS" id="PR00475">
    <property type="entry name" value="HEXOKINASE"/>
</dbReference>
<dbReference type="Gene3D" id="1.10.287.1250">
    <property type="match status" value="1"/>
</dbReference>